<dbReference type="EMBL" id="CACRSM010000002">
    <property type="protein sequence ID" value="VYT04002.1"/>
    <property type="molecule type" value="Genomic_DNA"/>
</dbReference>
<dbReference type="Pfam" id="PF19461">
    <property type="entry name" value="DUF5998"/>
    <property type="match status" value="1"/>
</dbReference>
<reference evidence="1" key="1">
    <citation type="submission" date="2019-11" db="EMBL/GenBank/DDBJ databases">
        <authorList>
            <person name="Feng L."/>
        </authorList>
    </citation>
    <scope>NUCLEOTIDE SEQUENCE</scope>
    <source>
        <strain evidence="1">AodontolyticusLFYP35</strain>
    </source>
</reference>
<name>A0A6N2TH62_9ACTO</name>
<dbReference type="InterPro" id="IPR046040">
    <property type="entry name" value="DUF5998"/>
</dbReference>
<proteinExistence type="predicted"/>
<evidence type="ECO:0000313" key="1">
    <source>
        <dbReference type="EMBL" id="VYT04002.1"/>
    </source>
</evidence>
<dbReference type="AlphaFoldDB" id="A0A6N2TH62"/>
<gene>
    <name evidence="1" type="ORF">AOLFYP35_01318</name>
</gene>
<protein>
    <submittedName>
        <fullName evidence="1">Uncharacterized protein</fullName>
    </submittedName>
</protein>
<accession>A0A6N2TH62</accession>
<sequence length="177" mass="19527">MKLDRDIERAGFFPDLAIRAVHRLLGNEEVRASLVQVEAAFDRGSMFRHLTVLVLTQSCFIQVHVDEGDNHSAVVVSAARPIRAIAGVSVQEVIADPTQGHEVSEMTISIDMGSQKRSDIEQLRCDDPTCQADHGFMARSYPDDISLRVSQLADGSRTYTDAQVLVDALLEVVRNAH</sequence>
<organism evidence="1">
    <name type="scientific">Schaalia odontolytica</name>
    <dbReference type="NCBI Taxonomy" id="1660"/>
    <lineage>
        <taxon>Bacteria</taxon>
        <taxon>Bacillati</taxon>
        <taxon>Actinomycetota</taxon>
        <taxon>Actinomycetes</taxon>
        <taxon>Actinomycetales</taxon>
        <taxon>Actinomycetaceae</taxon>
        <taxon>Schaalia</taxon>
    </lineage>
</organism>